<feature type="domain" description="Protein kinase" evidence="16">
    <location>
        <begin position="87"/>
        <end position="356"/>
    </location>
</feature>
<keyword evidence="5 15" id="KW-0812">Transmembrane</keyword>
<keyword evidence="7" id="KW-0418">Kinase</keyword>
<dbReference type="InterPro" id="IPR047117">
    <property type="entry name" value="PERK1-13-like"/>
</dbReference>
<keyword evidence="9 15" id="KW-1133">Transmembrane helix</keyword>
<dbReference type="Proteomes" id="UP001085076">
    <property type="component" value="Miscellaneous, Linkage group lg04"/>
</dbReference>
<evidence type="ECO:0000256" key="13">
    <source>
        <dbReference type="PROSITE-ProRule" id="PRU10141"/>
    </source>
</evidence>
<dbReference type="Gene3D" id="3.30.200.20">
    <property type="entry name" value="Phosphorylase Kinase, domain 1"/>
    <property type="match status" value="1"/>
</dbReference>
<organism evidence="17 18">
    <name type="scientific">Dioscorea zingiberensis</name>
    <dbReference type="NCBI Taxonomy" id="325984"/>
    <lineage>
        <taxon>Eukaryota</taxon>
        <taxon>Viridiplantae</taxon>
        <taxon>Streptophyta</taxon>
        <taxon>Embryophyta</taxon>
        <taxon>Tracheophyta</taxon>
        <taxon>Spermatophyta</taxon>
        <taxon>Magnoliopsida</taxon>
        <taxon>Liliopsida</taxon>
        <taxon>Dioscoreales</taxon>
        <taxon>Dioscoreaceae</taxon>
        <taxon>Dioscorea</taxon>
    </lineage>
</organism>
<dbReference type="EMBL" id="JAGGNH010000004">
    <property type="protein sequence ID" value="KAJ0976199.1"/>
    <property type="molecule type" value="Genomic_DNA"/>
</dbReference>
<evidence type="ECO:0000256" key="5">
    <source>
        <dbReference type="ARBA" id="ARBA00022692"/>
    </source>
</evidence>
<comment type="caution">
    <text evidence="17">The sequence shown here is derived from an EMBL/GenBank/DDBJ whole genome shotgun (WGS) entry which is preliminary data.</text>
</comment>
<proteinExistence type="predicted"/>
<reference evidence="17" key="2">
    <citation type="journal article" date="2022" name="Hortic Res">
        <title>The genome of Dioscorea zingiberensis sheds light on the biosynthesis, origin and evolution of the medicinally important diosgenin saponins.</title>
        <authorList>
            <person name="Li Y."/>
            <person name="Tan C."/>
            <person name="Li Z."/>
            <person name="Guo J."/>
            <person name="Li S."/>
            <person name="Chen X."/>
            <person name="Wang C."/>
            <person name="Dai X."/>
            <person name="Yang H."/>
            <person name="Song W."/>
            <person name="Hou L."/>
            <person name="Xu J."/>
            <person name="Tong Z."/>
            <person name="Xu A."/>
            <person name="Yuan X."/>
            <person name="Wang W."/>
            <person name="Yang Q."/>
            <person name="Chen L."/>
            <person name="Sun Z."/>
            <person name="Wang K."/>
            <person name="Pan B."/>
            <person name="Chen J."/>
            <person name="Bao Y."/>
            <person name="Liu F."/>
            <person name="Qi X."/>
            <person name="Gang D.R."/>
            <person name="Wen J."/>
            <person name="Li J."/>
        </authorList>
    </citation>
    <scope>NUCLEOTIDE SEQUENCE</scope>
    <source>
        <strain evidence="17">Dzin_1.0</strain>
    </source>
</reference>
<evidence type="ECO:0000256" key="11">
    <source>
        <dbReference type="ARBA" id="ARBA00047899"/>
    </source>
</evidence>
<name>A0A9D5CNB0_9LILI</name>
<dbReference type="PANTHER" id="PTHR47982:SF54">
    <property type="entry name" value="PROTEIN KINASE SUPERFAMILY PROTEIN"/>
    <property type="match status" value="1"/>
</dbReference>
<dbReference type="GO" id="GO:0005886">
    <property type="term" value="C:plasma membrane"/>
    <property type="evidence" value="ECO:0007669"/>
    <property type="project" value="UniProtKB-SubCell"/>
</dbReference>
<evidence type="ECO:0000256" key="2">
    <source>
        <dbReference type="ARBA" id="ARBA00012513"/>
    </source>
</evidence>
<feature type="binding site" evidence="13">
    <location>
        <position position="115"/>
    </location>
    <ligand>
        <name>ATP</name>
        <dbReference type="ChEBI" id="CHEBI:30616"/>
    </ligand>
</feature>
<accession>A0A9D5CNB0</accession>
<evidence type="ECO:0000256" key="8">
    <source>
        <dbReference type="ARBA" id="ARBA00022840"/>
    </source>
</evidence>
<protein>
    <recommendedName>
        <fullName evidence="2">non-specific serine/threonine protein kinase</fullName>
        <ecNumber evidence="2">2.7.11.1</ecNumber>
    </recommendedName>
</protein>
<evidence type="ECO:0000256" key="12">
    <source>
        <dbReference type="ARBA" id="ARBA00048679"/>
    </source>
</evidence>
<evidence type="ECO:0000256" key="4">
    <source>
        <dbReference type="ARBA" id="ARBA00022679"/>
    </source>
</evidence>
<feature type="transmembrane region" description="Helical" evidence="15">
    <location>
        <begin position="6"/>
        <end position="29"/>
    </location>
</feature>
<dbReference type="InterPro" id="IPR000719">
    <property type="entry name" value="Prot_kinase_dom"/>
</dbReference>
<dbReference type="AlphaFoldDB" id="A0A9D5CNB0"/>
<keyword evidence="4" id="KW-0808">Transferase</keyword>
<reference evidence="17" key="1">
    <citation type="submission" date="2021-03" db="EMBL/GenBank/DDBJ databases">
        <authorList>
            <person name="Li Z."/>
            <person name="Yang C."/>
        </authorList>
    </citation>
    <scope>NUCLEOTIDE SEQUENCE</scope>
    <source>
        <strain evidence="17">Dzin_1.0</strain>
        <tissue evidence="17">Leaf</tissue>
    </source>
</reference>
<dbReference type="InterPro" id="IPR011009">
    <property type="entry name" value="Kinase-like_dom_sf"/>
</dbReference>
<dbReference type="GO" id="GO:0004674">
    <property type="term" value="F:protein serine/threonine kinase activity"/>
    <property type="evidence" value="ECO:0007669"/>
    <property type="project" value="UniProtKB-KW"/>
</dbReference>
<dbReference type="OrthoDB" id="4062651at2759"/>
<dbReference type="InterPro" id="IPR001245">
    <property type="entry name" value="Ser-Thr/Tyr_kinase_cat_dom"/>
</dbReference>
<keyword evidence="6 13" id="KW-0547">Nucleotide-binding</keyword>
<keyword evidence="8 13" id="KW-0067">ATP-binding</keyword>
<dbReference type="InterPro" id="IPR017441">
    <property type="entry name" value="Protein_kinase_ATP_BS"/>
</dbReference>
<keyword evidence="18" id="KW-1185">Reference proteome</keyword>
<dbReference type="PROSITE" id="PS50011">
    <property type="entry name" value="PROTEIN_KINASE_DOM"/>
    <property type="match status" value="1"/>
</dbReference>
<sequence length="381" mass="41211">MSISFPVILGGIAVGVALAVIATALIWLYKHRLQNSGSKNSETGSSDPSALGGRVSSVGGGRLVRDANEARPRIFTIEELEQATKKFDECNLVGHGSFGLVYKGLLSDGTVVAIKRRVGSLQQELVKEVNYLSRISHRNLVSLIGYCQEGGFQMLIFEYLPNGSLSNHLYDTGQDSKIKLEFKQRLSVAIGAAKGLAHLHSLAPPLVHKNFKTSNVLVDENFIAKVADAGIVRLVQSIEDVGPSEASHQNIFRDPKIEDVRALSEASDVYSFGVFLLELVTGLSAAHMNFIDSNGSLIQWVKEHLNSGDLIDQRLAGSLTTEGMTALLRLTLRCLSLTGSRRPKIDAVGEELHQILETEMTLTTIMGDGTAIVTLGSQLFA</sequence>
<evidence type="ECO:0000313" key="17">
    <source>
        <dbReference type="EMBL" id="KAJ0976199.1"/>
    </source>
</evidence>
<evidence type="ECO:0000256" key="6">
    <source>
        <dbReference type="ARBA" id="ARBA00022741"/>
    </source>
</evidence>
<keyword evidence="3" id="KW-0723">Serine/threonine-protein kinase</keyword>
<comment type="catalytic activity">
    <reaction evidence="11">
        <text>L-threonyl-[protein] + ATP = O-phospho-L-threonyl-[protein] + ADP + H(+)</text>
        <dbReference type="Rhea" id="RHEA:46608"/>
        <dbReference type="Rhea" id="RHEA-COMP:11060"/>
        <dbReference type="Rhea" id="RHEA-COMP:11605"/>
        <dbReference type="ChEBI" id="CHEBI:15378"/>
        <dbReference type="ChEBI" id="CHEBI:30013"/>
        <dbReference type="ChEBI" id="CHEBI:30616"/>
        <dbReference type="ChEBI" id="CHEBI:61977"/>
        <dbReference type="ChEBI" id="CHEBI:456216"/>
        <dbReference type="EC" id="2.7.11.1"/>
    </reaction>
</comment>
<dbReference type="GO" id="GO:0005524">
    <property type="term" value="F:ATP binding"/>
    <property type="evidence" value="ECO:0007669"/>
    <property type="project" value="UniProtKB-UniRule"/>
</dbReference>
<evidence type="ECO:0000256" key="10">
    <source>
        <dbReference type="ARBA" id="ARBA00023136"/>
    </source>
</evidence>
<dbReference type="FunFam" id="1.10.510.10:FF:000430">
    <property type="entry name" value="Protein kinase superfamily protein"/>
    <property type="match status" value="1"/>
</dbReference>
<evidence type="ECO:0000256" key="7">
    <source>
        <dbReference type="ARBA" id="ARBA00022777"/>
    </source>
</evidence>
<dbReference type="Pfam" id="PF07714">
    <property type="entry name" value="PK_Tyr_Ser-Thr"/>
    <property type="match status" value="1"/>
</dbReference>
<comment type="catalytic activity">
    <reaction evidence="12">
        <text>L-seryl-[protein] + ATP = O-phospho-L-seryl-[protein] + ADP + H(+)</text>
        <dbReference type="Rhea" id="RHEA:17989"/>
        <dbReference type="Rhea" id="RHEA-COMP:9863"/>
        <dbReference type="Rhea" id="RHEA-COMP:11604"/>
        <dbReference type="ChEBI" id="CHEBI:15378"/>
        <dbReference type="ChEBI" id="CHEBI:29999"/>
        <dbReference type="ChEBI" id="CHEBI:30616"/>
        <dbReference type="ChEBI" id="CHEBI:83421"/>
        <dbReference type="ChEBI" id="CHEBI:456216"/>
        <dbReference type="EC" id="2.7.11.1"/>
    </reaction>
</comment>
<evidence type="ECO:0000256" key="1">
    <source>
        <dbReference type="ARBA" id="ARBA00004162"/>
    </source>
</evidence>
<dbReference type="PROSITE" id="PS00107">
    <property type="entry name" value="PROTEIN_KINASE_ATP"/>
    <property type="match status" value="1"/>
</dbReference>
<dbReference type="SUPFAM" id="SSF56112">
    <property type="entry name" value="Protein kinase-like (PK-like)"/>
    <property type="match status" value="1"/>
</dbReference>
<evidence type="ECO:0000259" key="16">
    <source>
        <dbReference type="PROSITE" id="PS50011"/>
    </source>
</evidence>
<evidence type="ECO:0000256" key="14">
    <source>
        <dbReference type="SAM" id="MobiDB-lite"/>
    </source>
</evidence>
<keyword evidence="10 15" id="KW-0472">Membrane</keyword>
<feature type="compositionally biased region" description="Polar residues" evidence="14">
    <location>
        <begin position="36"/>
        <end position="48"/>
    </location>
</feature>
<dbReference type="Gene3D" id="1.10.510.10">
    <property type="entry name" value="Transferase(Phosphotransferase) domain 1"/>
    <property type="match status" value="1"/>
</dbReference>
<dbReference type="FunFam" id="3.30.200.20:FF:000039">
    <property type="entry name" value="receptor-like protein kinase FERONIA"/>
    <property type="match status" value="1"/>
</dbReference>
<evidence type="ECO:0000313" key="18">
    <source>
        <dbReference type="Proteomes" id="UP001085076"/>
    </source>
</evidence>
<evidence type="ECO:0000256" key="15">
    <source>
        <dbReference type="SAM" id="Phobius"/>
    </source>
</evidence>
<gene>
    <name evidence="17" type="ORF">J5N97_018164</name>
</gene>
<dbReference type="PANTHER" id="PTHR47982">
    <property type="entry name" value="PROLINE-RICH RECEPTOR-LIKE PROTEIN KINASE PERK4"/>
    <property type="match status" value="1"/>
</dbReference>
<evidence type="ECO:0000256" key="9">
    <source>
        <dbReference type="ARBA" id="ARBA00022989"/>
    </source>
</evidence>
<comment type="subcellular location">
    <subcellularLocation>
        <location evidence="1">Cell membrane</location>
        <topology evidence="1">Single-pass membrane protein</topology>
    </subcellularLocation>
</comment>
<evidence type="ECO:0000256" key="3">
    <source>
        <dbReference type="ARBA" id="ARBA00022527"/>
    </source>
</evidence>
<feature type="region of interest" description="Disordered" evidence="14">
    <location>
        <begin position="36"/>
        <end position="57"/>
    </location>
</feature>
<dbReference type="EC" id="2.7.11.1" evidence="2"/>